<sequence>MEKKDSNQEEIPQEFIDDSFNYDDYVIEDAKDFMNDKNSQKQLQNAKAKMKRSVGKKIAGLFKGFFNKTSRKMKSTSKKKNYKNRRERTMSLQQPVFCERITLAENPEEFMRQNSHYITKKDAPKKSKMHYDPILGKLIPNNPRKNMAKSFSFEPLQSSKRLSQSKNSQEDYRKENLNESIFDIDAELNVLDQIQETVSEDELQPERKDSKDSIESIIQRSLETSKASEISGRNTEEKAHNIVNQIKDILALQFERHIRSEKDTHSGIKCNECQMDPIIGIRYKCAICIEHNLCEFCEIDNNHEHIFIKVRDRKIRIPMFCEIRHMAKKIPRSSFDCLEKKNFPDYPKLYIDVSSALENTGSPVKSTEDINKAVLVSLPDKDFLKTIQIQEVKNISSASDLLISVCWYLQNRTSSAYPPESDKLILKCLPNDYLIHSV</sequence>
<dbReference type="PANTHER" id="PTHR20930:SF0">
    <property type="entry name" value="PROTEIN ILRUN"/>
    <property type="match status" value="1"/>
</dbReference>
<dbReference type="GO" id="GO:0043130">
    <property type="term" value="F:ubiquitin binding"/>
    <property type="evidence" value="ECO:0007669"/>
    <property type="project" value="TreeGrafter"/>
</dbReference>
<dbReference type="Proteomes" id="UP001295684">
    <property type="component" value="Unassembled WGS sequence"/>
</dbReference>
<feature type="region of interest" description="Disordered" evidence="5">
    <location>
        <begin position="138"/>
        <end position="173"/>
    </location>
</feature>
<evidence type="ECO:0000256" key="3">
    <source>
        <dbReference type="ARBA" id="ARBA00022833"/>
    </source>
</evidence>
<feature type="compositionally biased region" description="Polar residues" evidence="5">
    <location>
        <begin position="155"/>
        <end position="167"/>
    </location>
</feature>
<dbReference type="GO" id="GO:0000407">
    <property type="term" value="C:phagophore assembly site"/>
    <property type="evidence" value="ECO:0007669"/>
    <property type="project" value="TreeGrafter"/>
</dbReference>
<dbReference type="EMBL" id="CAMPGE010006437">
    <property type="protein sequence ID" value="CAI2365280.1"/>
    <property type="molecule type" value="Genomic_DNA"/>
</dbReference>
<dbReference type="GO" id="GO:0008270">
    <property type="term" value="F:zinc ion binding"/>
    <property type="evidence" value="ECO:0007669"/>
    <property type="project" value="UniProtKB-KW"/>
</dbReference>
<name>A0AAD1X8X0_EUPCR</name>
<feature type="domain" description="ZZ-type" evidence="6">
    <location>
        <begin position="265"/>
        <end position="315"/>
    </location>
</feature>
<keyword evidence="8" id="KW-1185">Reference proteome</keyword>
<dbReference type="InterPro" id="IPR043145">
    <property type="entry name" value="Znf_ZZ_sf"/>
</dbReference>
<dbReference type="PANTHER" id="PTHR20930">
    <property type="entry name" value="OVARIAN CARCINOMA ANTIGEN CA125-RELATED"/>
    <property type="match status" value="1"/>
</dbReference>
<keyword evidence="1" id="KW-0479">Metal-binding</keyword>
<evidence type="ECO:0000313" key="7">
    <source>
        <dbReference type="EMBL" id="CAI2365280.1"/>
    </source>
</evidence>
<comment type="caution">
    <text evidence="7">The sequence shown here is derived from an EMBL/GenBank/DDBJ whole genome shotgun (WGS) entry which is preliminary data.</text>
</comment>
<dbReference type="SUPFAM" id="SSF57850">
    <property type="entry name" value="RING/U-box"/>
    <property type="match status" value="1"/>
</dbReference>
<dbReference type="PROSITE" id="PS50135">
    <property type="entry name" value="ZF_ZZ_2"/>
    <property type="match status" value="1"/>
</dbReference>
<dbReference type="GO" id="GO:0016236">
    <property type="term" value="P:macroautophagy"/>
    <property type="evidence" value="ECO:0007669"/>
    <property type="project" value="TreeGrafter"/>
</dbReference>
<proteinExistence type="predicted"/>
<reference evidence="7" key="1">
    <citation type="submission" date="2023-07" db="EMBL/GenBank/DDBJ databases">
        <authorList>
            <consortium name="AG Swart"/>
            <person name="Singh M."/>
            <person name="Singh A."/>
            <person name="Seah K."/>
            <person name="Emmerich C."/>
        </authorList>
    </citation>
    <scope>NUCLEOTIDE SEQUENCE</scope>
    <source>
        <strain evidence="7">DP1</strain>
    </source>
</reference>
<gene>
    <name evidence="7" type="ORF">ECRASSUSDP1_LOCUS6630</name>
</gene>
<accession>A0AAD1X8X0</accession>
<evidence type="ECO:0000259" key="6">
    <source>
        <dbReference type="PROSITE" id="PS50135"/>
    </source>
</evidence>
<keyword evidence="2 4" id="KW-0863">Zinc-finger</keyword>
<dbReference type="Pfam" id="PF00569">
    <property type="entry name" value="ZZ"/>
    <property type="match status" value="1"/>
</dbReference>
<evidence type="ECO:0000313" key="8">
    <source>
        <dbReference type="Proteomes" id="UP001295684"/>
    </source>
</evidence>
<evidence type="ECO:0000256" key="5">
    <source>
        <dbReference type="SAM" id="MobiDB-lite"/>
    </source>
</evidence>
<protein>
    <recommendedName>
        <fullName evidence="6">ZZ-type domain-containing protein</fullName>
    </recommendedName>
</protein>
<dbReference type="SMART" id="SM00291">
    <property type="entry name" value="ZnF_ZZ"/>
    <property type="match status" value="1"/>
</dbReference>
<dbReference type="AlphaFoldDB" id="A0AAD1X8X0"/>
<dbReference type="InterPro" id="IPR000433">
    <property type="entry name" value="Znf_ZZ"/>
</dbReference>
<dbReference type="CDD" id="cd02340">
    <property type="entry name" value="ZZ_NBR1_like"/>
    <property type="match status" value="1"/>
</dbReference>
<organism evidence="7 8">
    <name type="scientific">Euplotes crassus</name>
    <dbReference type="NCBI Taxonomy" id="5936"/>
    <lineage>
        <taxon>Eukaryota</taxon>
        <taxon>Sar</taxon>
        <taxon>Alveolata</taxon>
        <taxon>Ciliophora</taxon>
        <taxon>Intramacronucleata</taxon>
        <taxon>Spirotrichea</taxon>
        <taxon>Hypotrichia</taxon>
        <taxon>Euplotida</taxon>
        <taxon>Euplotidae</taxon>
        <taxon>Moneuplotes</taxon>
    </lineage>
</organism>
<evidence type="ECO:0000256" key="1">
    <source>
        <dbReference type="ARBA" id="ARBA00022723"/>
    </source>
</evidence>
<evidence type="ECO:0000256" key="2">
    <source>
        <dbReference type="ARBA" id="ARBA00022771"/>
    </source>
</evidence>
<evidence type="ECO:0000256" key="4">
    <source>
        <dbReference type="PROSITE-ProRule" id="PRU00228"/>
    </source>
</evidence>
<keyword evidence="3" id="KW-0862">Zinc</keyword>
<dbReference type="Gene3D" id="3.30.60.90">
    <property type="match status" value="1"/>
</dbReference>